<name>A0A0C9UI80_SPHS4</name>
<organism evidence="2 3">
    <name type="scientific">Sphaerobolus stellatus (strain SS14)</name>
    <dbReference type="NCBI Taxonomy" id="990650"/>
    <lineage>
        <taxon>Eukaryota</taxon>
        <taxon>Fungi</taxon>
        <taxon>Dikarya</taxon>
        <taxon>Basidiomycota</taxon>
        <taxon>Agaricomycotina</taxon>
        <taxon>Agaricomycetes</taxon>
        <taxon>Phallomycetidae</taxon>
        <taxon>Geastrales</taxon>
        <taxon>Sphaerobolaceae</taxon>
        <taxon>Sphaerobolus</taxon>
    </lineage>
</organism>
<dbReference type="EMBL" id="KN837433">
    <property type="protein sequence ID" value="KIJ25101.1"/>
    <property type="molecule type" value="Genomic_DNA"/>
</dbReference>
<feature type="compositionally biased region" description="Polar residues" evidence="1">
    <location>
        <begin position="1"/>
        <end position="12"/>
    </location>
</feature>
<protein>
    <recommendedName>
        <fullName evidence="4">HNH nuclease domain-containing protein</fullName>
    </recommendedName>
</protein>
<gene>
    <name evidence="2" type="ORF">M422DRAFT_38918</name>
</gene>
<feature type="region of interest" description="Disordered" evidence="1">
    <location>
        <begin position="272"/>
        <end position="327"/>
    </location>
</feature>
<reference evidence="2 3" key="1">
    <citation type="submission" date="2014-06" db="EMBL/GenBank/DDBJ databases">
        <title>Evolutionary Origins and Diversification of the Mycorrhizal Mutualists.</title>
        <authorList>
            <consortium name="DOE Joint Genome Institute"/>
            <consortium name="Mycorrhizal Genomics Consortium"/>
            <person name="Kohler A."/>
            <person name="Kuo A."/>
            <person name="Nagy L.G."/>
            <person name="Floudas D."/>
            <person name="Copeland A."/>
            <person name="Barry K.W."/>
            <person name="Cichocki N."/>
            <person name="Veneault-Fourrey C."/>
            <person name="LaButti K."/>
            <person name="Lindquist E.A."/>
            <person name="Lipzen A."/>
            <person name="Lundell T."/>
            <person name="Morin E."/>
            <person name="Murat C."/>
            <person name="Riley R."/>
            <person name="Ohm R."/>
            <person name="Sun H."/>
            <person name="Tunlid A."/>
            <person name="Henrissat B."/>
            <person name="Grigoriev I.V."/>
            <person name="Hibbett D.S."/>
            <person name="Martin F."/>
        </authorList>
    </citation>
    <scope>NUCLEOTIDE SEQUENCE [LARGE SCALE GENOMIC DNA]</scope>
    <source>
        <strain evidence="2 3">SS14</strain>
    </source>
</reference>
<feature type="compositionally biased region" description="Polar residues" evidence="1">
    <location>
        <begin position="317"/>
        <end position="326"/>
    </location>
</feature>
<proteinExistence type="predicted"/>
<feature type="compositionally biased region" description="Basic residues" evidence="1">
    <location>
        <begin position="289"/>
        <end position="300"/>
    </location>
</feature>
<evidence type="ECO:0000313" key="3">
    <source>
        <dbReference type="Proteomes" id="UP000054279"/>
    </source>
</evidence>
<dbReference type="AlphaFoldDB" id="A0A0C9UI80"/>
<sequence>MPQQTRDPSTPEYTGHDAAPYDDDEEEESSTFFTTPSIRAWEDSTPQVARSRVDKVVGGHCLITNMEPDNAVEYAHCLRRSFGSRKDSQKILALEHAWGMKAFTLNLDTRYNIFRLEPRLHRLFDDGWWILLPEDVIITQYHVSRANPRKFPIIKSSAPDNTFNYRFLALSDMKRVPIHRQRGSPNDDESLTVGDFDFFAYPYTNIGTIKSHVHPRFVICSIAVTFSQENAAKYTTENVDCGPQLLKVIQIYNAWTSSISKTGDATRTFIQNKNPDEEDQDDTSERTGLHRVLRSSKRRHEQRDPGGSPQPRGGGNKSQNVGQQDSEWLDVETLRELDEDLSPKAMKDRKRKLVASWVTVLPSGEDPESTERMWERAAKKRLVDDVGYGSGQLHLKDAQLDCNAA</sequence>
<feature type="region of interest" description="Disordered" evidence="1">
    <location>
        <begin position="1"/>
        <end position="29"/>
    </location>
</feature>
<dbReference type="HOGENOM" id="CLU_754728_0_0_1"/>
<dbReference type="Proteomes" id="UP000054279">
    <property type="component" value="Unassembled WGS sequence"/>
</dbReference>
<evidence type="ECO:0000313" key="2">
    <source>
        <dbReference type="EMBL" id="KIJ25101.1"/>
    </source>
</evidence>
<evidence type="ECO:0000256" key="1">
    <source>
        <dbReference type="SAM" id="MobiDB-lite"/>
    </source>
</evidence>
<dbReference type="OrthoDB" id="3133596at2759"/>
<feature type="compositionally biased region" description="Acidic residues" evidence="1">
    <location>
        <begin position="20"/>
        <end position="29"/>
    </location>
</feature>
<evidence type="ECO:0008006" key="4">
    <source>
        <dbReference type="Google" id="ProtNLM"/>
    </source>
</evidence>
<accession>A0A0C9UI80</accession>
<keyword evidence="3" id="KW-1185">Reference proteome</keyword>